<dbReference type="EMBL" id="JAUIRO010000001">
    <property type="protein sequence ID" value="KAK0734595.1"/>
    <property type="molecule type" value="Genomic_DNA"/>
</dbReference>
<protein>
    <submittedName>
        <fullName evidence="2">Uncharacterized protein</fullName>
    </submittedName>
</protein>
<sequence>MPVPVALATLAATGSLVTSIKSAIELRKMMKRKEETRLAEDEAPRIFNRLRRAYKDGYLTSAEYYQWYEKFMVAKIERDLPALRRIRAHMRVLEENPQSRTIASRSRAYEDRDRGRRHSFSYAPEPQSAGSIEYFPEPGRRVGATPDQFIRLQRQATATYPRPAAPAAA</sequence>
<dbReference type="AlphaFoldDB" id="A0AA40BHZ9"/>
<gene>
    <name evidence="2" type="ORF">B0T26DRAFT_614001</name>
</gene>
<evidence type="ECO:0000256" key="1">
    <source>
        <dbReference type="SAM" id="MobiDB-lite"/>
    </source>
</evidence>
<organism evidence="2 3">
    <name type="scientific">Lasiosphaeria miniovina</name>
    <dbReference type="NCBI Taxonomy" id="1954250"/>
    <lineage>
        <taxon>Eukaryota</taxon>
        <taxon>Fungi</taxon>
        <taxon>Dikarya</taxon>
        <taxon>Ascomycota</taxon>
        <taxon>Pezizomycotina</taxon>
        <taxon>Sordariomycetes</taxon>
        <taxon>Sordariomycetidae</taxon>
        <taxon>Sordariales</taxon>
        <taxon>Lasiosphaeriaceae</taxon>
        <taxon>Lasiosphaeria</taxon>
    </lineage>
</organism>
<accession>A0AA40BHZ9</accession>
<dbReference type="RefSeq" id="XP_060303472.1">
    <property type="nucleotide sequence ID" value="XM_060435947.1"/>
</dbReference>
<feature type="non-terminal residue" evidence="2">
    <location>
        <position position="1"/>
    </location>
</feature>
<reference evidence="2" key="1">
    <citation type="submission" date="2023-06" db="EMBL/GenBank/DDBJ databases">
        <title>Genome-scale phylogeny and comparative genomics of the fungal order Sordariales.</title>
        <authorList>
            <consortium name="Lawrence Berkeley National Laboratory"/>
            <person name="Hensen N."/>
            <person name="Bonometti L."/>
            <person name="Westerberg I."/>
            <person name="Brannstrom I.O."/>
            <person name="Guillou S."/>
            <person name="Cros-Aarteil S."/>
            <person name="Calhoun S."/>
            <person name="Haridas S."/>
            <person name="Kuo A."/>
            <person name="Mondo S."/>
            <person name="Pangilinan J."/>
            <person name="Riley R."/>
            <person name="LaButti K."/>
            <person name="Andreopoulos B."/>
            <person name="Lipzen A."/>
            <person name="Chen C."/>
            <person name="Yanf M."/>
            <person name="Daum C."/>
            <person name="Ng V."/>
            <person name="Clum A."/>
            <person name="Steindorff A."/>
            <person name="Ohm R."/>
            <person name="Martin F."/>
            <person name="Silar P."/>
            <person name="Natvig D."/>
            <person name="Lalanne C."/>
            <person name="Gautier V."/>
            <person name="Ament-velasquez S.L."/>
            <person name="Kruys A."/>
            <person name="Hutchinson M.I."/>
            <person name="Powell A.J."/>
            <person name="Barry K."/>
            <person name="Miller A.N."/>
            <person name="Grigoriev I.V."/>
            <person name="Debuchy R."/>
            <person name="Gladieux P."/>
            <person name="Thoren M.H."/>
            <person name="Johannesson H."/>
        </authorList>
    </citation>
    <scope>NUCLEOTIDE SEQUENCE</scope>
    <source>
        <strain evidence="2">SMH2392-1A</strain>
    </source>
</reference>
<keyword evidence="3" id="KW-1185">Reference proteome</keyword>
<name>A0AA40BHZ9_9PEZI</name>
<evidence type="ECO:0000313" key="2">
    <source>
        <dbReference type="EMBL" id="KAK0734595.1"/>
    </source>
</evidence>
<proteinExistence type="predicted"/>
<dbReference type="GeneID" id="85319217"/>
<dbReference type="Proteomes" id="UP001172101">
    <property type="component" value="Unassembled WGS sequence"/>
</dbReference>
<comment type="caution">
    <text evidence="2">The sequence shown here is derived from an EMBL/GenBank/DDBJ whole genome shotgun (WGS) entry which is preliminary data.</text>
</comment>
<evidence type="ECO:0000313" key="3">
    <source>
        <dbReference type="Proteomes" id="UP001172101"/>
    </source>
</evidence>
<feature type="region of interest" description="Disordered" evidence="1">
    <location>
        <begin position="96"/>
        <end position="147"/>
    </location>
</feature>